<name>A0A9W4GDY1_BLUGR</name>
<dbReference type="Pfam" id="PF14529">
    <property type="entry name" value="Exo_endo_phos_2"/>
    <property type="match status" value="1"/>
</dbReference>
<dbReference type="InterPro" id="IPR005135">
    <property type="entry name" value="Endo/exonuclease/phosphatase"/>
</dbReference>
<dbReference type="PANTHER" id="PTHR33481:SF1">
    <property type="entry name" value="ENDONUCLEASE_EXONUCLEASE_PHOSPHATASE DOMAIN-CONTAINING PROTEIN-RELATED"/>
    <property type="match status" value="1"/>
</dbReference>
<feature type="domain" description="Endonuclease/exonuclease/phosphatase" evidence="1">
    <location>
        <begin position="9"/>
        <end position="96"/>
    </location>
</feature>
<protein>
    <submittedName>
        <fullName evidence="2">BgTH12-02257</fullName>
    </submittedName>
</protein>
<dbReference type="PANTHER" id="PTHR33481">
    <property type="entry name" value="REVERSE TRANSCRIPTASE"/>
    <property type="match status" value="1"/>
</dbReference>
<comment type="caution">
    <text evidence="2">The sequence shown here is derived from an EMBL/GenBank/DDBJ whole genome shotgun (WGS) entry which is preliminary data.</text>
</comment>
<organism evidence="2 3">
    <name type="scientific">Blumeria graminis f. sp. triticale</name>
    <dbReference type="NCBI Taxonomy" id="1689686"/>
    <lineage>
        <taxon>Eukaryota</taxon>
        <taxon>Fungi</taxon>
        <taxon>Dikarya</taxon>
        <taxon>Ascomycota</taxon>
        <taxon>Pezizomycotina</taxon>
        <taxon>Leotiomycetes</taxon>
        <taxon>Erysiphales</taxon>
        <taxon>Erysiphaceae</taxon>
        <taxon>Blumeria</taxon>
    </lineage>
</organism>
<evidence type="ECO:0000313" key="3">
    <source>
        <dbReference type="Proteomes" id="UP000683417"/>
    </source>
</evidence>
<evidence type="ECO:0000259" key="1">
    <source>
        <dbReference type="Pfam" id="PF14529"/>
    </source>
</evidence>
<dbReference type="AlphaFoldDB" id="A0A9W4GDY1"/>
<sequence>MATLTAPLSGNYLIFGDINLHHSRWQPSIERGPSYGAVQFVEWPNSVSLIFLSPPDKPTHNRGNVLDLAFGTSLTVNNVSYGNARHLAATSEHLPLIATLGWANPPVPQERLRPDTLDPTLFRQLLELGCRGLAPLPVSPSSEDLDNQAEVLVKIIYDTCCGAAKRTLGAGHGNPWWNDSCKEARKGYKLALWSPSNESGVCDAQKAYRKTVQIAKNNFFKTKFERAHTAKEIFGVTKWHKSAGTYRPRSLRDSRFPEQPPVQSLAGKMEVLMQDLLANPSVVGDIPMDSPTVSSTSLPFPSSTIEKIRDSILRAGNTSPDADGILTAIIRRAWPLIEQQVLSLFNACLSIEQHPECFRKAIQVMIQKPDKTDYSSPRSYRPIALLSVLGKGLERFITKNGLDCCPA</sequence>
<reference evidence="2" key="1">
    <citation type="submission" date="2020-10" db="EMBL/GenBank/DDBJ databases">
        <authorList>
            <person name="Muller C M."/>
        </authorList>
    </citation>
    <scope>NUCLEOTIDE SEQUENCE</scope>
    <source>
        <strain evidence="2">THUN-12</strain>
    </source>
</reference>
<dbReference type="Proteomes" id="UP000683417">
    <property type="component" value="Unassembled WGS sequence"/>
</dbReference>
<proteinExistence type="predicted"/>
<evidence type="ECO:0000313" key="2">
    <source>
        <dbReference type="EMBL" id="CAD6502014.1"/>
    </source>
</evidence>
<dbReference type="GO" id="GO:0003824">
    <property type="term" value="F:catalytic activity"/>
    <property type="evidence" value="ECO:0007669"/>
    <property type="project" value="InterPro"/>
</dbReference>
<dbReference type="EMBL" id="CAJHIT010000005">
    <property type="protein sequence ID" value="CAD6502014.1"/>
    <property type="molecule type" value="Genomic_DNA"/>
</dbReference>
<gene>
    <name evidence="2" type="ORF">BGTH12_LOCUS3372</name>
</gene>
<accession>A0A9W4GDY1</accession>